<feature type="region of interest" description="Disordered" evidence="1">
    <location>
        <begin position="483"/>
        <end position="619"/>
    </location>
</feature>
<dbReference type="Proteomes" id="UP001321749">
    <property type="component" value="Unassembled WGS sequence"/>
</dbReference>
<feature type="region of interest" description="Disordered" evidence="1">
    <location>
        <begin position="215"/>
        <end position="288"/>
    </location>
</feature>
<dbReference type="AlphaFoldDB" id="A0AAV9HB07"/>
<feature type="region of interest" description="Disordered" evidence="1">
    <location>
        <begin position="388"/>
        <end position="423"/>
    </location>
</feature>
<gene>
    <name evidence="2" type="ORF">QBC42DRAFT_255964</name>
</gene>
<feature type="compositionally biased region" description="Polar residues" evidence="1">
    <location>
        <begin position="557"/>
        <end position="566"/>
    </location>
</feature>
<evidence type="ECO:0000256" key="1">
    <source>
        <dbReference type="SAM" id="MobiDB-lite"/>
    </source>
</evidence>
<feature type="compositionally biased region" description="Polar residues" evidence="1">
    <location>
        <begin position="395"/>
        <end position="417"/>
    </location>
</feature>
<reference evidence="2" key="2">
    <citation type="submission" date="2023-06" db="EMBL/GenBank/DDBJ databases">
        <authorList>
            <consortium name="Lawrence Berkeley National Laboratory"/>
            <person name="Mondo S.J."/>
            <person name="Hensen N."/>
            <person name="Bonometti L."/>
            <person name="Westerberg I."/>
            <person name="Brannstrom I.O."/>
            <person name="Guillou S."/>
            <person name="Cros-Aarteil S."/>
            <person name="Calhoun S."/>
            <person name="Haridas S."/>
            <person name="Kuo A."/>
            <person name="Pangilinan J."/>
            <person name="Riley R."/>
            <person name="Labutti K."/>
            <person name="Andreopoulos B."/>
            <person name="Lipzen A."/>
            <person name="Chen C."/>
            <person name="Yanf M."/>
            <person name="Daum C."/>
            <person name="Ng V."/>
            <person name="Clum A."/>
            <person name="Steindorff A."/>
            <person name="Ohm R."/>
            <person name="Martin F."/>
            <person name="Silar P."/>
            <person name="Natvig D."/>
            <person name="Lalanne C."/>
            <person name="Gautier V."/>
            <person name="Ament-Velasquez S.L."/>
            <person name="Kruys A."/>
            <person name="Hutchinson M.I."/>
            <person name="Powell A.J."/>
            <person name="Barry K."/>
            <person name="Miller A.N."/>
            <person name="Grigoriev I.V."/>
            <person name="Debuchy R."/>
            <person name="Gladieux P."/>
            <person name="Thoren M.H."/>
            <person name="Johannesson H."/>
        </authorList>
    </citation>
    <scope>NUCLEOTIDE SEQUENCE</scope>
    <source>
        <strain evidence="2">PSN324</strain>
    </source>
</reference>
<dbReference type="EMBL" id="MU865096">
    <property type="protein sequence ID" value="KAK4457810.1"/>
    <property type="molecule type" value="Genomic_DNA"/>
</dbReference>
<evidence type="ECO:0000313" key="3">
    <source>
        <dbReference type="Proteomes" id="UP001321749"/>
    </source>
</evidence>
<accession>A0AAV9HB07</accession>
<sequence length="619" mass="68186">MVRWFRLTYCCRGCKNVIDTESRIARTHLQRGFELKHINSHNRLLFLPDSQCPLCNPSDESDWSDSVEHHDDQTDRDDGPCALSDNFKDGPLRVWYLLGVAGISSSSLTASSASLFGTGLDAAEVAVNALEWSGNCPPAAGRYIDTSVTSRRSKCAFFHELSLVDEFEDQAVTPIDDNENDNAASVCHLLPSNNPDRSPISWRKATNHTFATVKDMCGPRIGSPPQQSQLEDIPFRDLAPRPRRPGNSKSQNSKGSAGVTRISRPAPLTADDLRNLPQHSRPHQTCRLSMRNISGASRLPVQPIWPELTPWNSLTERPSLPPQLPTPTPAFLSQDQDYWRVEESVYRPSESTTRGLQGRRLLTADTYQKCHDPSPNYQEPRPTILRSTKRRAQAGKTTSPPSKSCNSKGSRYQSPTDPSVFLPNYSRPLLSPLGHLHERTGTIVKGNATCTAERSVQITEAPWNDIQGEAASICHWNPCDESLTPSPLKIRRKPVGSGDSRRNKHFKLSAGASSSSDPKDAKGKKPGHDTYQRSTAEEETSTRQGHRSGSSRGGSSNPPALQSWNTLLDFPGSGSTGHEPVSPVSTLDSDDLPIEELRNAGVSRSQSMLDHSSRVHSNK</sequence>
<protein>
    <submittedName>
        <fullName evidence="2">Uncharacterized protein</fullName>
    </submittedName>
</protein>
<evidence type="ECO:0000313" key="2">
    <source>
        <dbReference type="EMBL" id="KAK4457810.1"/>
    </source>
</evidence>
<keyword evidence="3" id="KW-1185">Reference proteome</keyword>
<reference evidence="2" key="1">
    <citation type="journal article" date="2023" name="Mol. Phylogenet. Evol.">
        <title>Genome-scale phylogeny and comparative genomics of the fungal order Sordariales.</title>
        <authorList>
            <person name="Hensen N."/>
            <person name="Bonometti L."/>
            <person name="Westerberg I."/>
            <person name="Brannstrom I.O."/>
            <person name="Guillou S."/>
            <person name="Cros-Aarteil S."/>
            <person name="Calhoun S."/>
            <person name="Haridas S."/>
            <person name="Kuo A."/>
            <person name="Mondo S."/>
            <person name="Pangilinan J."/>
            <person name="Riley R."/>
            <person name="LaButti K."/>
            <person name="Andreopoulos B."/>
            <person name="Lipzen A."/>
            <person name="Chen C."/>
            <person name="Yan M."/>
            <person name="Daum C."/>
            <person name="Ng V."/>
            <person name="Clum A."/>
            <person name="Steindorff A."/>
            <person name="Ohm R.A."/>
            <person name="Martin F."/>
            <person name="Silar P."/>
            <person name="Natvig D.O."/>
            <person name="Lalanne C."/>
            <person name="Gautier V."/>
            <person name="Ament-Velasquez S.L."/>
            <person name="Kruys A."/>
            <person name="Hutchinson M.I."/>
            <person name="Powell A.J."/>
            <person name="Barry K."/>
            <person name="Miller A.N."/>
            <person name="Grigoriev I.V."/>
            <person name="Debuchy R."/>
            <person name="Gladieux P."/>
            <person name="Hiltunen Thoren M."/>
            <person name="Johannesson H."/>
        </authorList>
    </citation>
    <scope>NUCLEOTIDE SEQUENCE</scope>
    <source>
        <strain evidence="2">PSN324</strain>
    </source>
</reference>
<name>A0AAV9HB07_9PEZI</name>
<feature type="compositionally biased region" description="Low complexity" evidence="1">
    <location>
        <begin position="547"/>
        <end position="556"/>
    </location>
</feature>
<organism evidence="2 3">
    <name type="scientific">Cladorrhinum samala</name>
    <dbReference type="NCBI Taxonomy" id="585594"/>
    <lineage>
        <taxon>Eukaryota</taxon>
        <taxon>Fungi</taxon>
        <taxon>Dikarya</taxon>
        <taxon>Ascomycota</taxon>
        <taxon>Pezizomycotina</taxon>
        <taxon>Sordariomycetes</taxon>
        <taxon>Sordariomycetidae</taxon>
        <taxon>Sordariales</taxon>
        <taxon>Podosporaceae</taxon>
        <taxon>Cladorrhinum</taxon>
    </lineage>
</organism>
<comment type="caution">
    <text evidence="2">The sequence shown here is derived from an EMBL/GenBank/DDBJ whole genome shotgun (WGS) entry which is preliminary data.</text>
</comment>
<feature type="compositionally biased region" description="Basic and acidic residues" evidence="1">
    <location>
        <begin position="517"/>
        <end position="531"/>
    </location>
</feature>
<proteinExistence type="predicted"/>